<dbReference type="AlphaFoldDB" id="A0A4Z1ENU8"/>
<evidence type="ECO:0000256" key="5">
    <source>
        <dbReference type="ARBA" id="ARBA00023136"/>
    </source>
</evidence>
<feature type="region of interest" description="Disordered" evidence="6">
    <location>
        <begin position="1"/>
        <end position="38"/>
    </location>
</feature>
<dbReference type="EMBL" id="PQXH01000127">
    <property type="protein sequence ID" value="TGO10707.1"/>
    <property type="molecule type" value="Genomic_DNA"/>
</dbReference>
<comment type="caution">
    <text evidence="9">The sequence shown here is derived from an EMBL/GenBank/DDBJ whole genome shotgun (WGS) entry which is preliminary data.</text>
</comment>
<keyword evidence="5 7" id="KW-0472">Membrane</keyword>
<dbReference type="GO" id="GO:0005886">
    <property type="term" value="C:plasma membrane"/>
    <property type="evidence" value="ECO:0007669"/>
    <property type="project" value="TreeGrafter"/>
</dbReference>
<dbReference type="FunFam" id="1.20.1250.20:FF:000196">
    <property type="entry name" value="MFS toxin efflux pump (AflT)"/>
    <property type="match status" value="1"/>
</dbReference>
<feature type="transmembrane region" description="Helical" evidence="7">
    <location>
        <begin position="120"/>
        <end position="140"/>
    </location>
</feature>
<evidence type="ECO:0000256" key="1">
    <source>
        <dbReference type="ARBA" id="ARBA00004141"/>
    </source>
</evidence>
<feature type="transmembrane region" description="Helical" evidence="7">
    <location>
        <begin position="540"/>
        <end position="562"/>
    </location>
</feature>
<dbReference type="InterPro" id="IPR020846">
    <property type="entry name" value="MFS_dom"/>
</dbReference>
<evidence type="ECO:0000256" key="7">
    <source>
        <dbReference type="SAM" id="Phobius"/>
    </source>
</evidence>
<feature type="transmembrane region" description="Helical" evidence="7">
    <location>
        <begin position="178"/>
        <end position="201"/>
    </location>
</feature>
<dbReference type="Pfam" id="PF07690">
    <property type="entry name" value="MFS_1"/>
    <property type="match status" value="1"/>
</dbReference>
<dbReference type="Proteomes" id="UP000297777">
    <property type="component" value="Unassembled WGS sequence"/>
</dbReference>
<evidence type="ECO:0000313" key="9">
    <source>
        <dbReference type="EMBL" id="TGO10707.1"/>
    </source>
</evidence>
<gene>
    <name evidence="9" type="ORF">BTUL_0127g00060</name>
</gene>
<dbReference type="SUPFAM" id="SSF103473">
    <property type="entry name" value="MFS general substrate transporter"/>
    <property type="match status" value="2"/>
</dbReference>
<feature type="region of interest" description="Disordered" evidence="6">
    <location>
        <begin position="566"/>
        <end position="595"/>
    </location>
</feature>
<dbReference type="PRINTS" id="PR01036">
    <property type="entry name" value="TCRTETB"/>
</dbReference>
<organism evidence="9 10">
    <name type="scientific">Botrytis tulipae</name>
    <dbReference type="NCBI Taxonomy" id="87230"/>
    <lineage>
        <taxon>Eukaryota</taxon>
        <taxon>Fungi</taxon>
        <taxon>Dikarya</taxon>
        <taxon>Ascomycota</taxon>
        <taxon>Pezizomycotina</taxon>
        <taxon>Leotiomycetes</taxon>
        <taxon>Helotiales</taxon>
        <taxon>Sclerotiniaceae</taxon>
        <taxon>Botrytis</taxon>
    </lineage>
</organism>
<evidence type="ECO:0000256" key="4">
    <source>
        <dbReference type="ARBA" id="ARBA00022989"/>
    </source>
</evidence>
<dbReference type="OrthoDB" id="10021397at2759"/>
<keyword evidence="10" id="KW-1185">Reference proteome</keyword>
<proteinExistence type="inferred from homology"/>
<feature type="transmembrane region" description="Helical" evidence="7">
    <location>
        <begin position="403"/>
        <end position="422"/>
    </location>
</feature>
<feature type="transmembrane region" description="Helical" evidence="7">
    <location>
        <begin position="466"/>
        <end position="488"/>
    </location>
</feature>
<feature type="transmembrane region" description="Helical" evidence="7">
    <location>
        <begin position="336"/>
        <end position="358"/>
    </location>
</feature>
<feature type="transmembrane region" description="Helical" evidence="7">
    <location>
        <begin position="146"/>
        <end position="171"/>
    </location>
</feature>
<accession>A0A4Z1ENU8</accession>
<keyword evidence="4 7" id="KW-1133">Transmembrane helix</keyword>
<protein>
    <recommendedName>
        <fullName evidence="8">Major facilitator superfamily (MFS) profile domain-containing protein</fullName>
    </recommendedName>
</protein>
<dbReference type="GO" id="GO:0022857">
    <property type="term" value="F:transmembrane transporter activity"/>
    <property type="evidence" value="ECO:0007669"/>
    <property type="project" value="InterPro"/>
</dbReference>
<comment type="subcellular location">
    <subcellularLocation>
        <location evidence="1">Membrane</location>
        <topology evidence="1">Multi-pass membrane protein</topology>
    </subcellularLocation>
</comment>
<comment type="similarity">
    <text evidence="2">Belongs to the major facilitator superfamily. TCR/Tet family.</text>
</comment>
<evidence type="ECO:0000313" key="10">
    <source>
        <dbReference type="Proteomes" id="UP000297777"/>
    </source>
</evidence>
<dbReference type="CDD" id="cd17502">
    <property type="entry name" value="MFS_Azr1_MDR_like"/>
    <property type="match status" value="1"/>
</dbReference>
<evidence type="ECO:0000256" key="6">
    <source>
        <dbReference type="SAM" id="MobiDB-lite"/>
    </source>
</evidence>
<keyword evidence="3 7" id="KW-0812">Transmembrane</keyword>
<evidence type="ECO:0000256" key="2">
    <source>
        <dbReference type="ARBA" id="ARBA00007520"/>
    </source>
</evidence>
<evidence type="ECO:0000256" key="3">
    <source>
        <dbReference type="ARBA" id="ARBA00022692"/>
    </source>
</evidence>
<dbReference type="InterPro" id="IPR011701">
    <property type="entry name" value="MFS"/>
</dbReference>
<dbReference type="InterPro" id="IPR036259">
    <property type="entry name" value="MFS_trans_sf"/>
</dbReference>
<dbReference type="PROSITE" id="PS50850">
    <property type="entry name" value="MFS"/>
    <property type="match status" value="1"/>
</dbReference>
<feature type="transmembrane region" description="Helical" evidence="7">
    <location>
        <begin position="221"/>
        <end position="245"/>
    </location>
</feature>
<evidence type="ECO:0000259" key="8">
    <source>
        <dbReference type="PROSITE" id="PS50850"/>
    </source>
</evidence>
<reference evidence="9 10" key="1">
    <citation type="submission" date="2017-12" db="EMBL/GenBank/DDBJ databases">
        <title>Comparative genomics of Botrytis spp.</title>
        <authorList>
            <person name="Valero-Jimenez C.A."/>
            <person name="Tapia P."/>
            <person name="Veloso J."/>
            <person name="Silva-Moreno E."/>
            <person name="Staats M."/>
            <person name="Valdes J.H."/>
            <person name="Van Kan J.A.L."/>
        </authorList>
    </citation>
    <scope>NUCLEOTIDE SEQUENCE [LARGE SCALE GENOMIC DNA]</scope>
    <source>
        <strain evidence="9 10">Bt9001</strain>
    </source>
</reference>
<feature type="compositionally biased region" description="Basic and acidic residues" evidence="6">
    <location>
        <begin position="7"/>
        <end position="18"/>
    </location>
</feature>
<feature type="transmembrane region" description="Helical" evidence="7">
    <location>
        <begin position="378"/>
        <end position="396"/>
    </location>
</feature>
<feature type="domain" description="Major facilitator superfamily (MFS) profile" evidence="8">
    <location>
        <begin position="56"/>
        <end position="562"/>
    </location>
</feature>
<feature type="transmembrane region" description="Helical" evidence="7">
    <location>
        <begin position="55"/>
        <end position="78"/>
    </location>
</feature>
<feature type="transmembrane region" description="Helical" evidence="7">
    <location>
        <begin position="265"/>
        <end position="286"/>
    </location>
</feature>
<dbReference type="PANTHER" id="PTHR23501:SF193">
    <property type="entry name" value="MULTIDRUG TRANSPORTER, PUTATIVE (AFU_ORTHOLOGUE AFUA_8G00940)-RELATED"/>
    <property type="match status" value="1"/>
</dbReference>
<sequence>MDTQKSSNRDISHPESIEKGSAPKTVSTDPIGIRIGRDDSDTSGHQYVTGSKLHLIVFSLILACFLMTLSSSVLATAIPRITSEFHSVEDIEWYGSAYLLSNCAMQPLSGKLYTYFSLKYTFLCFLAIFELGALICGLSTDSDMLIVGRAIQGCGGSGILNGALTILAAAAPISRRPILIGIIMSTASIGQVIGPLIGGALTQHASWRWCTHTLNRSKIKIPLTRLGFFLNLPTGFLTALVIFLIHIPSIHNPVRTSWSSKKKFLNLDPCGFVLFTPTIISFLLALEWGGSSYHWSSATIIGLFCTSFVLLLLFLYWEYRLGENAMISLEMLRKRIVYSGFLTGMLNQGGLVVISYYLPVWFQTIKGVSPTESGVRALPTFLATIGCSIIAGSLVSRLGYFTPWAIMGCVCSAVGSGCMSLFNVNTGAGEWIGFQILVGAGRGMVSQMPITAIQNSLPGTDIAIGSSLATLSGYFGSAIFLSFASTIFTNSLTKELTTYVPNIDVEAIIASGATGLRDLVTGTELERVLIAYIESLIRCFYLAAGASSAAFLCSFGLGWGTVKKKKNNEKEGDQESCEDPAESNNLESTVMDGKP</sequence>
<name>A0A4Z1ENU8_9HELO</name>
<dbReference type="Gene3D" id="1.20.1250.20">
    <property type="entry name" value="MFS general substrate transporter like domains"/>
    <property type="match status" value="1"/>
</dbReference>
<dbReference type="PANTHER" id="PTHR23501">
    <property type="entry name" value="MAJOR FACILITATOR SUPERFAMILY"/>
    <property type="match status" value="1"/>
</dbReference>
<feature type="transmembrane region" description="Helical" evidence="7">
    <location>
        <begin position="292"/>
        <end position="316"/>
    </location>
</feature>